<accession>A0ABQ7DRT6</accession>
<dbReference type="Pfam" id="PF02721">
    <property type="entry name" value="DUF223"/>
    <property type="match status" value="2"/>
</dbReference>
<evidence type="ECO:0000313" key="3">
    <source>
        <dbReference type="Proteomes" id="UP000266723"/>
    </source>
</evidence>
<protein>
    <recommendedName>
        <fullName evidence="1">Replication protein A 70 kDa DNA-binding subunit B/D first OB fold domain-containing protein</fullName>
    </recommendedName>
</protein>
<dbReference type="InterPro" id="IPR012340">
    <property type="entry name" value="NA-bd_OB-fold"/>
</dbReference>
<gene>
    <name evidence="2" type="ORF">DY000_02030840</name>
</gene>
<dbReference type="CDD" id="cd04480">
    <property type="entry name" value="RPA1_DBD_A_like"/>
    <property type="match status" value="1"/>
</dbReference>
<feature type="domain" description="Replication protein A 70 kDa DNA-binding subunit B/D first OB fold" evidence="1">
    <location>
        <begin position="133"/>
        <end position="233"/>
    </location>
</feature>
<dbReference type="InterPro" id="IPR003871">
    <property type="entry name" value="RFA1B/D_OB_1st"/>
</dbReference>
<sequence>MSVKKNLVNQFDAFLSQGSSKILINFSLNPSCGSYRTTIHPYKIGFLSTTRVRCCDALPDELTGFQPVNYSDILDGSLNTDYLVDLICQIVEVTPFEFVSANGKDTKKISMELHNENQNLTILFHSTTMAAITNVCDLKPFKSMWKIRVKILRLWKQYSAAGGLTIEMVLIDSNGVNINASVKKDLVNQFDSFLSQGSSKILINFSLNPSCGSYRTTIHPYKIGFLSTTRVRCCDALPDKLTDFEPVNYRDILDGSLNTDYLVDVIGQIVEVTPIEVVSANGKETKKITVELRNEKDERLPLVLWGNFATDVNEAIERGGDNAVVCVLRFGKIKVLKDERSVSNAYNVSDVELNPFMPEVEAFLSLLPKDELSLAVVQPKPLALTNGVG</sequence>
<name>A0ABQ7DRT6_BRACR</name>
<dbReference type="SUPFAM" id="SSF50249">
    <property type="entry name" value="Nucleic acid-binding proteins"/>
    <property type="match status" value="2"/>
</dbReference>
<dbReference type="PANTHER" id="PTHR47165">
    <property type="entry name" value="OS03G0429900 PROTEIN"/>
    <property type="match status" value="1"/>
</dbReference>
<dbReference type="Gene3D" id="2.40.50.140">
    <property type="entry name" value="Nucleic acid-binding proteins"/>
    <property type="match status" value="2"/>
</dbReference>
<dbReference type="PANTHER" id="PTHR47165:SF4">
    <property type="entry name" value="OS03G0429900 PROTEIN"/>
    <property type="match status" value="1"/>
</dbReference>
<dbReference type="EMBL" id="QGKV02000649">
    <property type="protein sequence ID" value="KAF3579704.1"/>
    <property type="molecule type" value="Genomic_DNA"/>
</dbReference>
<feature type="domain" description="Replication protein A 70 kDa DNA-binding subunit B/D first OB fold" evidence="1">
    <location>
        <begin position="2"/>
        <end position="54"/>
    </location>
</feature>
<keyword evidence="3" id="KW-1185">Reference proteome</keyword>
<evidence type="ECO:0000313" key="2">
    <source>
        <dbReference type="EMBL" id="KAF3579704.1"/>
    </source>
</evidence>
<dbReference type="CDD" id="cd04481">
    <property type="entry name" value="RPA1_DBD_B_like"/>
    <property type="match status" value="1"/>
</dbReference>
<organism evidence="2 3">
    <name type="scientific">Brassica cretica</name>
    <name type="common">Mustard</name>
    <dbReference type="NCBI Taxonomy" id="69181"/>
    <lineage>
        <taxon>Eukaryota</taxon>
        <taxon>Viridiplantae</taxon>
        <taxon>Streptophyta</taxon>
        <taxon>Embryophyta</taxon>
        <taxon>Tracheophyta</taxon>
        <taxon>Spermatophyta</taxon>
        <taxon>Magnoliopsida</taxon>
        <taxon>eudicotyledons</taxon>
        <taxon>Gunneridae</taxon>
        <taxon>Pentapetalae</taxon>
        <taxon>rosids</taxon>
        <taxon>malvids</taxon>
        <taxon>Brassicales</taxon>
        <taxon>Brassicaceae</taxon>
        <taxon>Brassiceae</taxon>
        <taxon>Brassica</taxon>
    </lineage>
</organism>
<comment type="caution">
    <text evidence="2">The sequence shown here is derived from an EMBL/GenBank/DDBJ whole genome shotgun (WGS) entry which is preliminary data.</text>
</comment>
<reference evidence="2 3" key="1">
    <citation type="journal article" date="2020" name="BMC Genomics">
        <title>Intraspecific diversification of the crop wild relative Brassica cretica Lam. using demographic model selection.</title>
        <authorList>
            <person name="Kioukis A."/>
            <person name="Michalopoulou V.A."/>
            <person name="Briers L."/>
            <person name="Pirintsos S."/>
            <person name="Studholme D.J."/>
            <person name="Pavlidis P."/>
            <person name="Sarris P.F."/>
        </authorList>
    </citation>
    <scope>NUCLEOTIDE SEQUENCE [LARGE SCALE GENOMIC DNA]</scope>
    <source>
        <strain evidence="3">cv. PFS-1207/04</strain>
    </source>
</reference>
<proteinExistence type="predicted"/>
<dbReference type="Proteomes" id="UP000266723">
    <property type="component" value="Unassembled WGS sequence"/>
</dbReference>
<evidence type="ECO:0000259" key="1">
    <source>
        <dbReference type="Pfam" id="PF02721"/>
    </source>
</evidence>